<evidence type="ECO:0000313" key="1">
    <source>
        <dbReference type="EMBL" id="CAL1567733.1"/>
    </source>
</evidence>
<protein>
    <submittedName>
        <fullName evidence="1">Uncharacterized protein</fullName>
    </submittedName>
</protein>
<accession>A0AAV2IRC6</accession>
<evidence type="ECO:0000313" key="2">
    <source>
        <dbReference type="Proteomes" id="UP001497482"/>
    </source>
</evidence>
<dbReference type="Proteomes" id="UP001497482">
    <property type="component" value="Chromosome 1"/>
</dbReference>
<dbReference type="AlphaFoldDB" id="A0AAV2IRC6"/>
<dbReference type="EMBL" id="OZ035823">
    <property type="protein sequence ID" value="CAL1567733.1"/>
    <property type="molecule type" value="Genomic_DNA"/>
</dbReference>
<proteinExistence type="predicted"/>
<gene>
    <name evidence="1" type="ORF">KC01_LOCUS498</name>
</gene>
<name>A0AAV2IRC6_KNICA</name>
<reference evidence="1 2" key="1">
    <citation type="submission" date="2024-04" db="EMBL/GenBank/DDBJ databases">
        <authorList>
            <person name="Waldvogel A.-M."/>
            <person name="Schoenle A."/>
        </authorList>
    </citation>
    <scope>NUCLEOTIDE SEQUENCE [LARGE SCALE GENOMIC DNA]</scope>
</reference>
<organism evidence="1 2">
    <name type="scientific">Knipowitschia caucasica</name>
    <name type="common">Caucasian dwarf goby</name>
    <name type="synonym">Pomatoschistus caucasicus</name>
    <dbReference type="NCBI Taxonomy" id="637954"/>
    <lineage>
        <taxon>Eukaryota</taxon>
        <taxon>Metazoa</taxon>
        <taxon>Chordata</taxon>
        <taxon>Craniata</taxon>
        <taxon>Vertebrata</taxon>
        <taxon>Euteleostomi</taxon>
        <taxon>Actinopterygii</taxon>
        <taxon>Neopterygii</taxon>
        <taxon>Teleostei</taxon>
        <taxon>Neoteleostei</taxon>
        <taxon>Acanthomorphata</taxon>
        <taxon>Gobiaria</taxon>
        <taxon>Gobiiformes</taxon>
        <taxon>Gobioidei</taxon>
        <taxon>Gobiidae</taxon>
        <taxon>Gobiinae</taxon>
        <taxon>Knipowitschia</taxon>
    </lineage>
</organism>
<sequence>MARFKVLVTFVERGGGSLWSTWCVIFCSVGGGVMEKEEEKGGGSLSSEADGWSMTRWCWPGSMCCSG</sequence>
<keyword evidence="2" id="KW-1185">Reference proteome</keyword>